<keyword evidence="3" id="KW-0804">Transcription</keyword>
<name>A0ABT7MEX3_9PSEU</name>
<accession>A0ABT7MEX3</accession>
<dbReference type="PROSITE" id="PS50949">
    <property type="entry name" value="HTH_GNTR"/>
    <property type="match status" value="1"/>
</dbReference>
<dbReference type="PANTHER" id="PTHR43537">
    <property type="entry name" value="TRANSCRIPTIONAL REGULATOR, GNTR FAMILY"/>
    <property type="match status" value="1"/>
</dbReference>
<dbReference type="Gene3D" id="1.20.120.530">
    <property type="entry name" value="GntR ligand-binding domain-like"/>
    <property type="match status" value="1"/>
</dbReference>
<evidence type="ECO:0000313" key="6">
    <source>
        <dbReference type="Proteomes" id="UP001231924"/>
    </source>
</evidence>
<dbReference type="RefSeq" id="WP_286055793.1">
    <property type="nucleotide sequence ID" value="NZ_JASVWF010000006.1"/>
</dbReference>
<gene>
    <name evidence="5" type="ORF">QRT03_24840</name>
</gene>
<organism evidence="5 6">
    <name type="scientific">Actinomycetospora termitidis</name>
    <dbReference type="NCBI Taxonomy" id="3053470"/>
    <lineage>
        <taxon>Bacteria</taxon>
        <taxon>Bacillati</taxon>
        <taxon>Actinomycetota</taxon>
        <taxon>Actinomycetes</taxon>
        <taxon>Pseudonocardiales</taxon>
        <taxon>Pseudonocardiaceae</taxon>
        <taxon>Actinomycetospora</taxon>
    </lineage>
</organism>
<evidence type="ECO:0000256" key="2">
    <source>
        <dbReference type="ARBA" id="ARBA00023125"/>
    </source>
</evidence>
<evidence type="ECO:0000256" key="1">
    <source>
        <dbReference type="ARBA" id="ARBA00023015"/>
    </source>
</evidence>
<reference evidence="5 6" key="1">
    <citation type="submission" date="2023-06" db="EMBL/GenBank/DDBJ databases">
        <title>Actinomycetospora Odt1-22.</title>
        <authorList>
            <person name="Supong K."/>
        </authorList>
    </citation>
    <scope>NUCLEOTIDE SEQUENCE [LARGE SCALE GENOMIC DNA]</scope>
    <source>
        <strain evidence="5 6">Odt1-22</strain>
    </source>
</reference>
<dbReference type="SMART" id="SM00895">
    <property type="entry name" value="FCD"/>
    <property type="match status" value="1"/>
</dbReference>
<dbReference type="SUPFAM" id="SSF48008">
    <property type="entry name" value="GntR ligand-binding domain-like"/>
    <property type="match status" value="1"/>
</dbReference>
<dbReference type="InterPro" id="IPR011711">
    <property type="entry name" value="GntR_C"/>
</dbReference>
<dbReference type="InterPro" id="IPR008920">
    <property type="entry name" value="TF_FadR/GntR_C"/>
</dbReference>
<dbReference type="Pfam" id="PF00392">
    <property type="entry name" value="GntR"/>
    <property type="match status" value="1"/>
</dbReference>
<dbReference type="SMART" id="SM00345">
    <property type="entry name" value="HTH_GNTR"/>
    <property type="match status" value="1"/>
</dbReference>
<dbReference type="PANTHER" id="PTHR43537:SF24">
    <property type="entry name" value="GLUCONATE OPERON TRANSCRIPTIONAL REPRESSOR"/>
    <property type="match status" value="1"/>
</dbReference>
<dbReference type="InterPro" id="IPR000524">
    <property type="entry name" value="Tscrpt_reg_HTH_GntR"/>
</dbReference>
<dbReference type="Proteomes" id="UP001231924">
    <property type="component" value="Unassembled WGS sequence"/>
</dbReference>
<dbReference type="InterPro" id="IPR036390">
    <property type="entry name" value="WH_DNA-bd_sf"/>
</dbReference>
<sequence length="219" mass="23900">MSLTSGAPEVSAADVVYRHVKDRVLTGELEGGRMVNEGEVAAALTVSRTPVREAFLRLEVEGWLRLFPKRGALVVPVAPREIDEVLDARAVLESHAVAAVVDRPDELAALVTALDDAIVVQQGAHDDGDLPGFAAADAEFHRLVADAGRNSLLIGFYRTLRERQQRMTAESIRGRHATAENVLAEHRALRDLVAARDVDGFRTALVEHLDHTHRTGRGR</sequence>
<keyword evidence="2" id="KW-0238">DNA-binding</keyword>
<dbReference type="Gene3D" id="1.10.10.10">
    <property type="entry name" value="Winged helix-like DNA-binding domain superfamily/Winged helix DNA-binding domain"/>
    <property type="match status" value="1"/>
</dbReference>
<evidence type="ECO:0000313" key="5">
    <source>
        <dbReference type="EMBL" id="MDL5159216.1"/>
    </source>
</evidence>
<dbReference type="Pfam" id="PF07729">
    <property type="entry name" value="FCD"/>
    <property type="match status" value="1"/>
</dbReference>
<proteinExistence type="predicted"/>
<evidence type="ECO:0000256" key="3">
    <source>
        <dbReference type="ARBA" id="ARBA00023163"/>
    </source>
</evidence>
<feature type="domain" description="HTH gntR-type" evidence="4">
    <location>
        <begin position="10"/>
        <end position="77"/>
    </location>
</feature>
<dbReference type="EMBL" id="JASVWF010000006">
    <property type="protein sequence ID" value="MDL5159216.1"/>
    <property type="molecule type" value="Genomic_DNA"/>
</dbReference>
<protein>
    <submittedName>
        <fullName evidence="5">GntR family transcriptional regulator</fullName>
    </submittedName>
</protein>
<keyword evidence="1" id="KW-0805">Transcription regulation</keyword>
<comment type="caution">
    <text evidence="5">The sequence shown here is derived from an EMBL/GenBank/DDBJ whole genome shotgun (WGS) entry which is preliminary data.</text>
</comment>
<dbReference type="SUPFAM" id="SSF46785">
    <property type="entry name" value="Winged helix' DNA-binding domain"/>
    <property type="match status" value="1"/>
</dbReference>
<dbReference type="InterPro" id="IPR036388">
    <property type="entry name" value="WH-like_DNA-bd_sf"/>
</dbReference>
<keyword evidence="6" id="KW-1185">Reference proteome</keyword>
<evidence type="ECO:0000259" key="4">
    <source>
        <dbReference type="PROSITE" id="PS50949"/>
    </source>
</evidence>